<evidence type="ECO:0000313" key="7">
    <source>
        <dbReference type="Proteomes" id="UP000245910"/>
    </source>
</evidence>
<dbReference type="AlphaFoldDB" id="A0A2L2SU24"/>
<dbReference type="Pfam" id="PF00172">
    <property type="entry name" value="Zn_clus"/>
    <property type="match status" value="1"/>
</dbReference>
<accession>A0A2L2SU24</accession>
<dbReference type="STRING" id="56646.A0A2L2SU24"/>
<evidence type="ECO:0000256" key="1">
    <source>
        <dbReference type="ARBA" id="ARBA00004123"/>
    </source>
</evidence>
<reference evidence="7" key="1">
    <citation type="submission" date="2014-10" db="EMBL/GenBank/DDBJ databases">
        <authorList>
            <person name="King R."/>
        </authorList>
    </citation>
    <scope>NUCLEOTIDE SEQUENCE [LARGE SCALE GENOMIC DNA]</scope>
    <source>
        <strain evidence="7">A3/5</strain>
    </source>
</reference>
<dbReference type="InterPro" id="IPR007219">
    <property type="entry name" value="XnlR_reg_dom"/>
</dbReference>
<feature type="region of interest" description="Disordered" evidence="4">
    <location>
        <begin position="652"/>
        <end position="671"/>
    </location>
</feature>
<dbReference type="Gene3D" id="4.10.240.10">
    <property type="entry name" value="Zn(2)-C6 fungal-type DNA-binding domain"/>
    <property type="match status" value="1"/>
</dbReference>
<dbReference type="InterPro" id="IPR050613">
    <property type="entry name" value="Sec_Metabolite_Reg"/>
</dbReference>
<dbReference type="GO" id="GO:0003677">
    <property type="term" value="F:DNA binding"/>
    <property type="evidence" value="ECO:0007669"/>
    <property type="project" value="InterPro"/>
</dbReference>
<feature type="compositionally biased region" description="Polar residues" evidence="4">
    <location>
        <begin position="654"/>
        <end position="671"/>
    </location>
</feature>
<dbReference type="PROSITE" id="PS50048">
    <property type="entry name" value="ZN2_CY6_FUNGAL_2"/>
    <property type="match status" value="1"/>
</dbReference>
<protein>
    <recommendedName>
        <fullName evidence="5">Zn(2)-C6 fungal-type domain-containing protein</fullName>
    </recommendedName>
</protein>
<proteinExistence type="predicted"/>
<feature type="compositionally biased region" description="Polar residues" evidence="4">
    <location>
        <begin position="1"/>
        <end position="18"/>
    </location>
</feature>
<dbReference type="PANTHER" id="PTHR31001">
    <property type="entry name" value="UNCHARACTERIZED TRANSCRIPTIONAL REGULATORY PROTEIN"/>
    <property type="match status" value="1"/>
</dbReference>
<dbReference type="SMART" id="SM00906">
    <property type="entry name" value="Fungal_trans"/>
    <property type="match status" value="1"/>
</dbReference>
<dbReference type="GO" id="GO:0005634">
    <property type="term" value="C:nucleus"/>
    <property type="evidence" value="ECO:0007669"/>
    <property type="project" value="UniProtKB-SubCell"/>
</dbReference>
<dbReference type="SUPFAM" id="SSF57701">
    <property type="entry name" value="Zn2/Cys6 DNA-binding domain"/>
    <property type="match status" value="1"/>
</dbReference>
<dbReference type="SMART" id="SM00066">
    <property type="entry name" value="GAL4"/>
    <property type="match status" value="1"/>
</dbReference>
<dbReference type="Pfam" id="PF04082">
    <property type="entry name" value="Fungal_trans"/>
    <property type="match status" value="1"/>
</dbReference>
<dbReference type="PANTHER" id="PTHR31001:SF85">
    <property type="entry name" value="ZN(II)2CYS6 TRANSCRIPTION FACTOR (EUROFUNG)"/>
    <property type="match status" value="1"/>
</dbReference>
<comment type="subcellular location">
    <subcellularLocation>
        <location evidence="1">Nucleus</location>
    </subcellularLocation>
</comment>
<name>A0A2L2SU24_9HYPO</name>
<feature type="region of interest" description="Disordered" evidence="4">
    <location>
        <begin position="1"/>
        <end position="24"/>
    </location>
</feature>
<feature type="region of interest" description="Disordered" evidence="4">
    <location>
        <begin position="693"/>
        <end position="718"/>
    </location>
</feature>
<evidence type="ECO:0000259" key="5">
    <source>
        <dbReference type="PROSITE" id="PS50048"/>
    </source>
</evidence>
<dbReference type="GO" id="GO:0000981">
    <property type="term" value="F:DNA-binding transcription factor activity, RNA polymerase II-specific"/>
    <property type="evidence" value="ECO:0007669"/>
    <property type="project" value="InterPro"/>
</dbReference>
<evidence type="ECO:0000256" key="4">
    <source>
        <dbReference type="SAM" id="MobiDB-lite"/>
    </source>
</evidence>
<dbReference type="GO" id="GO:0008270">
    <property type="term" value="F:zinc ion binding"/>
    <property type="evidence" value="ECO:0007669"/>
    <property type="project" value="InterPro"/>
</dbReference>
<organism evidence="6 7">
    <name type="scientific">Fusarium venenatum</name>
    <dbReference type="NCBI Taxonomy" id="56646"/>
    <lineage>
        <taxon>Eukaryota</taxon>
        <taxon>Fungi</taxon>
        <taxon>Dikarya</taxon>
        <taxon>Ascomycota</taxon>
        <taxon>Pezizomycotina</taxon>
        <taxon>Sordariomycetes</taxon>
        <taxon>Hypocreomycetidae</taxon>
        <taxon>Hypocreales</taxon>
        <taxon>Nectriaceae</taxon>
        <taxon>Fusarium</taxon>
    </lineage>
</organism>
<dbReference type="CDD" id="cd00067">
    <property type="entry name" value="GAL4"/>
    <property type="match status" value="1"/>
</dbReference>
<dbReference type="CDD" id="cd12148">
    <property type="entry name" value="fungal_TF_MHR"/>
    <property type="match status" value="1"/>
</dbReference>
<evidence type="ECO:0000256" key="3">
    <source>
        <dbReference type="ARBA" id="ARBA00023242"/>
    </source>
</evidence>
<sequence>MLCENFLSSDMSNHSASGPGSMAHSHKTPRVLACVLCQHRKIKCDRNTPCSNCVKANVICTPSTPAPARKRRRPNQDLQERLARCEQLLKQYADGSVPSPATMTHSPATNGSVHDAYPATPTNIDGQTKWKPTGKMVREEGGVRFMDSYLWANIHDELQAMREIVDTDDPEEASVMGSEDLSPDYNIDLLIPSDASNRSIEDHQPDPVHIFRLWQLFVDRVNPLTKIIHVPSVQPFALEMATDVNKIPLNYQALMFAIFTMATVSLTETECLQMLGTTRDQALRKYTIGTKLALTKFNFLKNYDMVALQALLLYLLSLQNRYDRHAAWILSGMVVRIAQKMGYHRDGDYLGLNAFETEMRRRMWWQIILQDAKNALVSGLSHSLLPSSWDTKMPQNVNDADLFPGSVEPIQPREGPTEMAFCLIGYQIAKFLVNAESLHGHPGLEAAVIGDFEGQDPSNVPSIQEYRDLVDTLEQNLLDVEARYIDPTAGNVHIAALSVRPMICSKMREILVPMREQPEWQTGEIRDKKDNLFKIVLMNNEHSTDAYGIMDETGFLWFMKFHFQVDIFTVMTKQLCQRPRGSLAARAWNMVEKIYHYHPELLDMTQKTNYVQAQAVLKAWHNREQAHREDGQILETPNFIYRIRDVIASDVRTTESSPQQPVTHAPANTTQMTDLDPFLGNYLDVSTLNWDIWGSMTQPPPPPPPPQQQTQLPMQLYGNFPMGNLG</sequence>
<keyword evidence="7" id="KW-1185">Reference proteome</keyword>
<feature type="compositionally biased region" description="Pro residues" evidence="4">
    <location>
        <begin position="698"/>
        <end position="707"/>
    </location>
</feature>
<keyword evidence="2" id="KW-0479">Metal-binding</keyword>
<feature type="domain" description="Zn(2)-C6 fungal-type" evidence="5">
    <location>
        <begin position="33"/>
        <end position="61"/>
    </location>
</feature>
<dbReference type="GO" id="GO:0006351">
    <property type="term" value="P:DNA-templated transcription"/>
    <property type="evidence" value="ECO:0007669"/>
    <property type="project" value="InterPro"/>
</dbReference>
<dbReference type="InterPro" id="IPR036864">
    <property type="entry name" value="Zn2-C6_fun-type_DNA-bd_sf"/>
</dbReference>
<dbReference type="EMBL" id="LN649232">
    <property type="protein sequence ID" value="CEI41975.1"/>
    <property type="molecule type" value="Genomic_DNA"/>
</dbReference>
<keyword evidence="3" id="KW-0539">Nucleus</keyword>
<evidence type="ECO:0000313" key="6">
    <source>
        <dbReference type="EMBL" id="CEI41975.1"/>
    </source>
</evidence>
<dbReference type="InterPro" id="IPR001138">
    <property type="entry name" value="Zn2Cys6_DnaBD"/>
</dbReference>
<evidence type="ECO:0000256" key="2">
    <source>
        <dbReference type="ARBA" id="ARBA00022723"/>
    </source>
</evidence>
<dbReference type="Proteomes" id="UP000245910">
    <property type="component" value="Chromosome IIII"/>
</dbReference>